<keyword evidence="8" id="KW-0812">Transmembrane</keyword>
<comment type="cofactor">
    <cofactor evidence="1">
        <name>Zn(2+)</name>
        <dbReference type="ChEBI" id="CHEBI:29105"/>
    </cofactor>
</comment>
<evidence type="ECO:0000256" key="4">
    <source>
        <dbReference type="ARBA" id="ARBA00022723"/>
    </source>
</evidence>
<evidence type="ECO:0000259" key="10">
    <source>
        <dbReference type="Pfam" id="PF05649"/>
    </source>
</evidence>
<dbReference type="Proteomes" id="UP001176961">
    <property type="component" value="Unassembled WGS sequence"/>
</dbReference>
<dbReference type="PANTHER" id="PTHR11733:SF239">
    <property type="entry name" value="NEPRILYSIN-11"/>
    <property type="match status" value="1"/>
</dbReference>
<dbReference type="GO" id="GO:0004222">
    <property type="term" value="F:metalloendopeptidase activity"/>
    <property type="evidence" value="ECO:0007669"/>
    <property type="project" value="InterPro"/>
</dbReference>
<sequence>MPFGDPPDYVHLRTNESQMQLISMGDQPETPSGSPCFNGPSTREDPPAVVFIPGKGTARWWRGRTFLEKVLMSAVVLLAALSAVLLAVILSFDRKEFARMPVKPTVYPNISTPIVTSTPSSVPPVCTTTGCVRAANAIINAMNKSVDPCEDFYEFACGTWNEDHPIPDDMSAFGTFSHVREQVRLQLRVLLEQEITSESKSINMARIAYKTCMNKTQLDELRTSLLFDTLAELGFWPLLQDAWKRSEFSLTDLLAVSRREYGADPFFQIYVYADAKNTSRNTLFVDQGSLSLGRGSRDYYLNTTMFKNHMVAYRKYFIEIVKILQEDAGIIHNAHTVEGKIDEVIAFEKKLAEIIVPEDERRNSTRLYNKRKIEDLYSYMDDVEWVKYFRTIAPSEMVSMFDNNTEIIVAEIEFLKKASDLIKGTDDELLANYIVWRVVQSNVRFLDERFENIKQDFARVMTGQQQRSPRWKDCAQVPSSVLPLAAGAIYVQAHFNSDDKREALEMIEKLRASFGDLVVQNDWMDEETKKIAVEKANSMINNIGYPDITNDLKKLDEKYEELVILPEDTYYSLMKKAEVWIQKKEFRKLLKPFDRHEFDVSPAVVNAFYSPEKNAITFPAGILQPPFFSGSFPKAVNYGGIGAVIGHEITHGFDDQGSQYDKNGNLHNWWSDKSFKSFDERRRCIVEQYGNYTVPRINMKVNGKLTQGENIADNGGVKEAFRAYQKYVEMKGEEPRLPGLQQYSNTQIFFLSYAHFWCGQKKDAAAMQQVTTDEHSPEQFRVLGVLSNLREFAEAFSCPARSLLNPEQRCVVW</sequence>
<keyword evidence="6" id="KW-0862">Zinc</keyword>
<dbReference type="Pfam" id="PF01431">
    <property type="entry name" value="Peptidase_M13"/>
    <property type="match status" value="1"/>
</dbReference>
<feature type="transmembrane region" description="Helical" evidence="8">
    <location>
        <begin position="70"/>
        <end position="92"/>
    </location>
</feature>
<evidence type="ECO:0000259" key="9">
    <source>
        <dbReference type="Pfam" id="PF01431"/>
    </source>
</evidence>
<dbReference type="SUPFAM" id="SSF55486">
    <property type="entry name" value="Metalloproteases ('zincins'), catalytic domain"/>
    <property type="match status" value="1"/>
</dbReference>
<dbReference type="GO" id="GO:0046872">
    <property type="term" value="F:metal ion binding"/>
    <property type="evidence" value="ECO:0007669"/>
    <property type="project" value="UniProtKB-KW"/>
</dbReference>
<dbReference type="InterPro" id="IPR000718">
    <property type="entry name" value="Peptidase_M13"/>
</dbReference>
<reference evidence="11" key="1">
    <citation type="submission" date="2023-07" db="EMBL/GenBank/DDBJ databases">
        <authorList>
            <consortium name="CYATHOMIX"/>
        </authorList>
    </citation>
    <scope>NUCLEOTIDE SEQUENCE</scope>
    <source>
        <strain evidence="11">N/A</strain>
    </source>
</reference>
<dbReference type="AlphaFoldDB" id="A0AA36HAV4"/>
<evidence type="ECO:0000256" key="5">
    <source>
        <dbReference type="ARBA" id="ARBA00022801"/>
    </source>
</evidence>
<dbReference type="CDD" id="cd08662">
    <property type="entry name" value="M13"/>
    <property type="match status" value="1"/>
</dbReference>
<dbReference type="Gene3D" id="3.40.390.10">
    <property type="entry name" value="Collagenase (Catalytic Domain)"/>
    <property type="match status" value="1"/>
</dbReference>
<keyword evidence="4" id="KW-0479">Metal-binding</keyword>
<dbReference type="Pfam" id="PF05649">
    <property type="entry name" value="Peptidase_M13_N"/>
    <property type="match status" value="1"/>
</dbReference>
<organism evidence="11 12">
    <name type="scientific">Cylicocyclus nassatus</name>
    <name type="common">Nematode worm</name>
    <dbReference type="NCBI Taxonomy" id="53992"/>
    <lineage>
        <taxon>Eukaryota</taxon>
        <taxon>Metazoa</taxon>
        <taxon>Ecdysozoa</taxon>
        <taxon>Nematoda</taxon>
        <taxon>Chromadorea</taxon>
        <taxon>Rhabditida</taxon>
        <taxon>Rhabditina</taxon>
        <taxon>Rhabditomorpha</taxon>
        <taxon>Strongyloidea</taxon>
        <taxon>Strongylidae</taxon>
        <taxon>Cylicocyclus</taxon>
    </lineage>
</organism>
<dbReference type="PANTHER" id="PTHR11733">
    <property type="entry name" value="ZINC METALLOPROTEASE FAMILY M13 NEPRILYSIN-RELATED"/>
    <property type="match status" value="1"/>
</dbReference>
<dbReference type="PRINTS" id="PR00786">
    <property type="entry name" value="NEPRILYSIN"/>
</dbReference>
<keyword evidence="3" id="KW-0645">Protease</keyword>
<keyword evidence="5" id="KW-0378">Hydrolase</keyword>
<feature type="domain" description="Peptidase M13 N-terminal" evidence="10">
    <location>
        <begin position="148"/>
        <end position="546"/>
    </location>
</feature>
<dbReference type="GO" id="GO:0016485">
    <property type="term" value="P:protein processing"/>
    <property type="evidence" value="ECO:0007669"/>
    <property type="project" value="TreeGrafter"/>
</dbReference>
<evidence type="ECO:0000313" key="12">
    <source>
        <dbReference type="Proteomes" id="UP001176961"/>
    </source>
</evidence>
<gene>
    <name evidence="11" type="ORF">CYNAS_LOCUS19185</name>
</gene>
<evidence type="ECO:0000256" key="1">
    <source>
        <dbReference type="ARBA" id="ARBA00001947"/>
    </source>
</evidence>
<dbReference type="InterPro" id="IPR008753">
    <property type="entry name" value="Peptidase_M13_N"/>
</dbReference>
<dbReference type="InterPro" id="IPR042089">
    <property type="entry name" value="Peptidase_M13_dom_2"/>
</dbReference>
<evidence type="ECO:0000256" key="3">
    <source>
        <dbReference type="ARBA" id="ARBA00022670"/>
    </source>
</evidence>
<dbReference type="InterPro" id="IPR018497">
    <property type="entry name" value="Peptidase_M13_C"/>
</dbReference>
<dbReference type="PROSITE" id="PS51885">
    <property type="entry name" value="NEPRILYSIN"/>
    <property type="match status" value="1"/>
</dbReference>
<evidence type="ECO:0000313" key="11">
    <source>
        <dbReference type="EMBL" id="CAJ0607202.1"/>
    </source>
</evidence>
<keyword evidence="7" id="KW-0482">Metalloprotease</keyword>
<protein>
    <submittedName>
        <fullName evidence="11">Uncharacterized protein</fullName>
    </submittedName>
</protein>
<keyword evidence="12" id="KW-1185">Reference proteome</keyword>
<evidence type="ECO:0000256" key="7">
    <source>
        <dbReference type="ARBA" id="ARBA00023049"/>
    </source>
</evidence>
<keyword evidence="8" id="KW-0472">Membrane</keyword>
<dbReference type="GO" id="GO:0005886">
    <property type="term" value="C:plasma membrane"/>
    <property type="evidence" value="ECO:0007669"/>
    <property type="project" value="TreeGrafter"/>
</dbReference>
<feature type="domain" description="Peptidase M13 C-terminal" evidence="9">
    <location>
        <begin position="606"/>
        <end position="811"/>
    </location>
</feature>
<dbReference type="EMBL" id="CATQJL010000316">
    <property type="protein sequence ID" value="CAJ0607202.1"/>
    <property type="molecule type" value="Genomic_DNA"/>
</dbReference>
<name>A0AA36HAV4_CYLNA</name>
<dbReference type="Gene3D" id="1.10.1380.10">
    <property type="entry name" value="Neutral endopeptidase , domain2"/>
    <property type="match status" value="1"/>
</dbReference>
<comment type="similarity">
    <text evidence="2">Belongs to the peptidase M13 family.</text>
</comment>
<keyword evidence="8" id="KW-1133">Transmembrane helix</keyword>
<evidence type="ECO:0000256" key="6">
    <source>
        <dbReference type="ARBA" id="ARBA00022833"/>
    </source>
</evidence>
<proteinExistence type="inferred from homology"/>
<dbReference type="InterPro" id="IPR024079">
    <property type="entry name" value="MetalloPept_cat_dom_sf"/>
</dbReference>
<comment type="caution">
    <text evidence="11">The sequence shown here is derived from an EMBL/GenBank/DDBJ whole genome shotgun (WGS) entry which is preliminary data.</text>
</comment>
<evidence type="ECO:0000256" key="8">
    <source>
        <dbReference type="SAM" id="Phobius"/>
    </source>
</evidence>
<accession>A0AA36HAV4</accession>
<evidence type="ECO:0000256" key="2">
    <source>
        <dbReference type="ARBA" id="ARBA00007357"/>
    </source>
</evidence>